<reference evidence="1 2" key="1">
    <citation type="journal article" date="2004" name="Syst. Appl. Microbiol.">
        <title>Cryptoendolithic actinomycetes from antarctic sandstone rock samples: Micromonospora endolithica sp. nov. and two isolates related to Micromonospora coerulea Jensen 1932.</title>
        <authorList>
            <person name="Hirsch P."/>
            <person name="Mevs U."/>
            <person name="Kroppenstedt R.M."/>
            <person name="Schumann P."/>
            <person name="Stackebrandt E."/>
        </authorList>
    </citation>
    <scope>NUCLEOTIDE SEQUENCE [LARGE SCALE GENOMIC DNA]</scope>
    <source>
        <strain evidence="1 2">JCM 12677</strain>
    </source>
</reference>
<evidence type="ECO:0000313" key="2">
    <source>
        <dbReference type="Proteomes" id="UP000281726"/>
    </source>
</evidence>
<keyword evidence="2" id="KW-1185">Reference proteome</keyword>
<organism evidence="1 2">
    <name type="scientific">Micromonospora endolithica</name>
    <dbReference type="NCBI Taxonomy" id="230091"/>
    <lineage>
        <taxon>Bacteria</taxon>
        <taxon>Bacillati</taxon>
        <taxon>Actinomycetota</taxon>
        <taxon>Actinomycetes</taxon>
        <taxon>Micromonosporales</taxon>
        <taxon>Micromonosporaceae</taxon>
        <taxon>Micromonospora</taxon>
    </lineage>
</organism>
<protein>
    <submittedName>
        <fullName evidence="1">Uncharacterized protein</fullName>
    </submittedName>
</protein>
<dbReference type="AlphaFoldDB" id="A0A3A9ZQF5"/>
<sequence>MRQIVRPVINRTMGGSVARFPVSSAGCSCEMLGEPAALACAGTRVSGTAWSTCSVVRDDGWQRRLPPVAWLPTRLDPELAGGRAQDLRPAR</sequence>
<name>A0A3A9ZQF5_9ACTN</name>
<evidence type="ECO:0000313" key="1">
    <source>
        <dbReference type="EMBL" id="RKN50411.1"/>
    </source>
</evidence>
<dbReference type="Proteomes" id="UP000281726">
    <property type="component" value="Unassembled WGS sequence"/>
</dbReference>
<dbReference type="EMBL" id="RBAK01000001">
    <property type="protein sequence ID" value="RKN50411.1"/>
    <property type="molecule type" value="Genomic_DNA"/>
</dbReference>
<gene>
    <name evidence="1" type="ORF">D7223_01020</name>
</gene>
<proteinExistence type="predicted"/>
<accession>A0A3A9ZQF5</accession>
<comment type="caution">
    <text evidence="1">The sequence shown here is derived from an EMBL/GenBank/DDBJ whole genome shotgun (WGS) entry which is preliminary data.</text>
</comment>